<dbReference type="GO" id="GO:0006749">
    <property type="term" value="P:glutathione metabolic process"/>
    <property type="evidence" value="ECO:0007669"/>
    <property type="project" value="TreeGrafter"/>
</dbReference>
<organism evidence="2 3">
    <name type="scientific">Merdimonas faecis</name>
    <dbReference type="NCBI Taxonomy" id="1653435"/>
    <lineage>
        <taxon>Bacteria</taxon>
        <taxon>Bacillati</taxon>
        <taxon>Bacillota</taxon>
        <taxon>Clostridia</taxon>
        <taxon>Lachnospirales</taxon>
        <taxon>Lachnospiraceae</taxon>
        <taxon>Merdimonas</taxon>
    </lineage>
</organism>
<dbReference type="RefSeq" id="WP_270644585.1">
    <property type="nucleotide sequence ID" value="NZ_CAKNNN010000018.1"/>
</dbReference>
<protein>
    <submittedName>
        <fullName evidence="2">Hydantoinase B/oxoprolinase family protein</fullName>
    </submittedName>
</protein>
<dbReference type="PANTHER" id="PTHR11365">
    <property type="entry name" value="5-OXOPROLINASE RELATED"/>
    <property type="match status" value="1"/>
</dbReference>
<evidence type="ECO:0000259" key="1">
    <source>
        <dbReference type="Pfam" id="PF02538"/>
    </source>
</evidence>
<reference evidence="2" key="2">
    <citation type="submission" date="2021-09" db="EMBL/GenBank/DDBJ databases">
        <authorList>
            <person name="Gilroy R."/>
        </authorList>
    </citation>
    <scope>NUCLEOTIDE SEQUENCE</scope>
    <source>
        <strain evidence="2">USAMLcec4-12693</strain>
    </source>
</reference>
<dbReference type="GO" id="GO:0017168">
    <property type="term" value="F:5-oxoprolinase (ATP-hydrolyzing) activity"/>
    <property type="evidence" value="ECO:0007669"/>
    <property type="project" value="TreeGrafter"/>
</dbReference>
<name>A0A9D2VVH0_9FIRM</name>
<dbReference type="Proteomes" id="UP000813420">
    <property type="component" value="Unassembled WGS sequence"/>
</dbReference>
<sequence length="579" mass="63002">MAEVKVSPVTLDIVKDSLIAVSNEVFYAFARTSMSPIIYETLDYASGIADVNGKLLTQGNGACGFIGLIAPMIQEIIQKYGKENLHPGDVYLINDPYMGGGTHLSDIGMVMPVFYQDELIAFIGNKAHWSDVGGMAAGSFTTDSSDAFQEGLRFSGVRLLDRGEICQPLLEMIKSNVRFPETSEGDMWGQIASLRTGYRRIGELCDKYTVDVVKESMKRLLAQGEKIARKRIAELPKGTWEMEEYMDDDGYGNLVKLKVKLTITEDEFIADFTGSSPQVASPINTGYSSLCAGVKVIYMSILGPELAVNDGVFEPMRIFAEDGSVLRCHAPAPTSCYFESMIYSSDVVWRALAPVFPEMLGAGHMLSVCSVVLAGTKQGSGEPFLIVEPTGGGWGASAGKDGEVGQFCVGDGETYNVPVEMAENRYGIMVDEYSLHTDGAGAGEYRGGSGAVRSYRAMTDGQLFTASFGRNKFPAWGAAGGKDGSYNYFEFHDADGTVEGPMGITARRVMNRGDVVRMVTCTGGGYGNPLKRAPERVAWDVKNEYISLEQAEKDYGVIVDPETFEVRGFTEERRQVMDV</sequence>
<gene>
    <name evidence="2" type="ORF">K8V39_00420</name>
</gene>
<dbReference type="GO" id="GO:0005829">
    <property type="term" value="C:cytosol"/>
    <property type="evidence" value="ECO:0007669"/>
    <property type="project" value="TreeGrafter"/>
</dbReference>
<reference evidence="2" key="1">
    <citation type="journal article" date="2021" name="PeerJ">
        <title>Extensive microbial diversity within the chicken gut microbiome revealed by metagenomics and culture.</title>
        <authorList>
            <person name="Gilroy R."/>
            <person name="Ravi A."/>
            <person name="Getino M."/>
            <person name="Pursley I."/>
            <person name="Horton D.L."/>
            <person name="Alikhan N.F."/>
            <person name="Baker D."/>
            <person name="Gharbi K."/>
            <person name="Hall N."/>
            <person name="Watson M."/>
            <person name="Adriaenssens E.M."/>
            <person name="Foster-Nyarko E."/>
            <person name="Jarju S."/>
            <person name="Secka A."/>
            <person name="Antonio M."/>
            <person name="Oren A."/>
            <person name="Chaudhuri R.R."/>
            <person name="La Ragione R."/>
            <person name="Hildebrand F."/>
            <person name="Pallen M.J."/>
        </authorList>
    </citation>
    <scope>NUCLEOTIDE SEQUENCE</scope>
    <source>
        <strain evidence="2">USAMLcec4-12693</strain>
    </source>
</reference>
<evidence type="ECO:0000313" key="2">
    <source>
        <dbReference type="EMBL" id="HJH48714.1"/>
    </source>
</evidence>
<feature type="domain" description="Hydantoinase B/oxoprolinase" evidence="1">
    <location>
        <begin position="8"/>
        <end position="529"/>
    </location>
</feature>
<dbReference type="EMBL" id="DYXE01000003">
    <property type="protein sequence ID" value="HJH48714.1"/>
    <property type="molecule type" value="Genomic_DNA"/>
</dbReference>
<dbReference type="PANTHER" id="PTHR11365:SF23">
    <property type="entry name" value="HYPOTHETICAL 5-OXOPROLINASE (EUROFUNG)-RELATED"/>
    <property type="match status" value="1"/>
</dbReference>
<dbReference type="Pfam" id="PF02538">
    <property type="entry name" value="Hydantoinase_B"/>
    <property type="match status" value="1"/>
</dbReference>
<dbReference type="AlphaFoldDB" id="A0A9D2VVH0"/>
<evidence type="ECO:0000313" key="3">
    <source>
        <dbReference type="Proteomes" id="UP000813420"/>
    </source>
</evidence>
<dbReference type="InterPro" id="IPR003692">
    <property type="entry name" value="Hydantoinase_B"/>
</dbReference>
<dbReference type="InterPro" id="IPR045079">
    <property type="entry name" value="Oxoprolinase-like"/>
</dbReference>
<comment type="caution">
    <text evidence="2">The sequence shown here is derived from an EMBL/GenBank/DDBJ whole genome shotgun (WGS) entry which is preliminary data.</text>
</comment>
<accession>A0A9D2VVH0</accession>
<proteinExistence type="predicted"/>